<dbReference type="GO" id="GO:0031593">
    <property type="term" value="F:polyubiquitin modification-dependent protein binding"/>
    <property type="evidence" value="ECO:0007669"/>
    <property type="project" value="TreeGrafter"/>
</dbReference>
<dbReference type="PANTHER" id="PTHR21220:SF0">
    <property type="entry name" value="DNA-DEPENDENT METALLOPROTEASE SPRTN"/>
    <property type="match status" value="1"/>
</dbReference>
<gene>
    <name evidence="2" type="ORF">CARN1_1515</name>
</gene>
<protein>
    <recommendedName>
        <fullName evidence="1">SprT-like domain-containing protein</fullName>
    </recommendedName>
</protein>
<dbReference type="GO" id="GO:0005634">
    <property type="term" value="C:nucleus"/>
    <property type="evidence" value="ECO:0007669"/>
    <property type="project" value="TreeGrafter"/>
</dbReference>
<dbReference type="SMART" id="SM00731">
    <property type="entry name" value="SprT"/>
    <property type="match status" value="1"/>
</dbReference>
<reference evidence="2" key="1">
    <citation type="submission" date="2009-10" db="EMBL/GenBank/DDBJ databases">
        <title>Diversity of trophic interactions inside an arsenic-rich microbial ecosystem.</title>
        <authorList>
            <person name="Bertin P.N."/>
            <person name="Heinrich-Salmeron A."/>
            <person name="Pelletier E."/>
            <person name="Goulhen-Chollet F."/>
            <person name="Arsene-Ploetze F."/>
            <person name="Gallien S."/>
            <person name="Calteau A."/>
            <person name="Vallenet D."/>
            <person name="Casiot C."/>
            <person name="Chane-Woon-Ming B."/>
            <person name="Giloteaux L."/>
            <person name="Barakat M."/>
            <person name="Bonnefoy V."/>
            <person name="Bruneel O."/>
            <person name="Chandler M."/>
            <person name="Cleiss J."/>
            <person name="Duran R."/>
            <person name="Elbaz-Poulichet F."/>
            <person name="Fonknechten N."/>
            <person name="Lauga B."/>
            <person name="Mornico D."/>
            <person name="Ortet P."/>
            <person name="Schaeffer C."/>
            <person name="Siguier P."/>
            <person name="Alexander Thil Smith A."/>
            <person name="Van Dorsselaer A."/>
            <person name="Weissenbach J."/>
            <person name="Medigue C."/>
            <person name="Le Paslier D."/>
        </authorList>
    </citation>
    <scope>NUCLEOTIDE SEQUENCE</scope>
</reference>
<feature type="domain" description="SprT-like" evidence="1">
    <location>
        <begin position="9"/>
        <end position="162"/>
    </location>
</feature>
<name>E6PFF4_9ZZZZ</name>
<dbReference type="InterPro" id="IPR044245">
    <property type="entry name" value="Spartan"/>
</dbReference>
<comment type="caution">
    <text evidence="2">The sequence shown here is derived from an EMBL/GenBank/DDBJ whole genome shotgun (WGS) entry which is preliminary data.</text>
</comment>
<dbReference type="GO" id="GO:0006974">
    <property type="term" value="P:DNA damage response"/>
    <property type="evidence" value="ECO:0007669"/>
    <property type="project" value="InterPro"/>
</dbReference>
<proteinExistence type="predicted"/>
<dbReference type="InterPro" id="IPR006640">
    <property type="entry name" value="SprT-like_domain"/>
</dbReference>
<dbReference type="EMBL" id="CABL01000006">
    <property type="protein sequence ID" value="CBH75190.1"/>
    <property type="molecule type" value="Genomic_DNA"/>
</dbReference>
<evidence type="ECO:0000313" key="2">
    <source>
        <dbReference type="EMBL" id="CBH75190.1"/>
    </source>
</evidence>
<organism evidence="2">
    <name type="scientific">mine drainage metagenome</name>
    <dbReference type="NCBI Taxonomy" id="410659"/>
    <lineage>
        <taxon>unclassified sequences</taxon>
        <taxon>metagenomes</taxon>
        <taxon>ecological metagenomes</taxon>
    </lineage>
</organism>
<sequence>MSAPLPTEADLQMLFARLNLAHFDGEIGACSIAYNERFSNCAGRTTYRAPALIELSPKHFRRYPEALEETLVHEMIHVWCYQRFGETGHGTHFRRKMKRCGITSIHHDLGTVRPLQEASTRYIFRCEHCGMEALRRRLPSRAMTCGRCNPRRHDPRYPLTVYEVVEMRVLGEVGAIAPRRAASRVPRAT</sequence>
<dbReference type="GO" id="GO:0004222">
    <property type="term" value="F:metalloendopeptidase activity"/>
    <property type="evidence" value="ECO:0007669"/>
    <property type="project" value="InterPro"/>
</dbReference>
<dbReference type="PANTHER" id="PTHR21220">
    <property type="entry name" value="DNA-DEPENDENT METALLOPROTEASE SPRTN"/>
    <property type="match status" value="1"/>
</dbReference>
<evidence type="ECO:0000259" key="1">
    <source>
        <dbReference type="SMART" id="SM00731"/>
    </source>
</evidence>
<dbReference type="Pfam" id="PF10263">
    <property type="entry name" value="SprT-like"/>
    <property type="match status" value="1"/>
</dbReference>
<dbReference type="AlphaFoldDB" id="E6PFF4"/>
<accession>E6PFF4</accession>
<dbReference type="GO" id="GO:0003697">
    <property type="term" value="F:single-stranded DNA binding"/>
    <property type="evidence" value="ECO:0007669"/>
    <property type="project" value="InterPro"/>
</dbReference>